<evidence type="ECO:0000256" key="5">
    <source>
        <dbReference type="ARBA" id="ARBA00022833"/>
    </source>
</evidence>
<comment type="similarity">
    <text evidence="8 11">Belongs to the archaeal rpoM/eukaryotic RPA12/RPB9/RPC11 RNA polymerase family.</text>
</comment>
<dbReference type="PANTHER" id="PTHR11239:SF12">
    <property type="entry name" value="DNA-DIRECTED RNA POLYMERASE III SUBUNIT RPC10"/>
    <property type="match status" value="1"/>
</dbReference>
<evidence type="ECO:0000313" key="13">
    <source>
        <dbReference type="EMBL" id="OMJ66709.1"/>
    </source>
</evidence>
<dbReference type="GO" id="GO:0003676">
    <property type="term" value="F:nucleic acid binding"/>
    <property type="evidence" value="ECO:0007669"/>
    <property type="project" value="InterPro"/>
</dbReference>
<evidence type="ECO:0000256" key="2">
    <source>
        <dbReference type="ARBA" id="ARBA00022478"/>
    </source>
</evidence>
<dbReference type="Pfam" id="PF01096">
    <property type="entry name" value="Zn_ribbon_TFIIS"/>
    <property type="match status" value="1"/>
</dbReference>
<evidence type="ECO:0000256" key="11">
    <source>
        <dbReference type="RuleBase" id="RU003474"/>
    </source>
</evidence>
<dbReference type="AlphaFoldDB" id="A0A1R2AQF1"/>
<dbReference type="OrthoDB" id="282152at2759"/>
<evidence type="ECO:0000256" key="7">
    <source>
        <dbReference type="ARBA" id="ARBA00023242"/>
    </source>
</evidence>
<dbReference type="InterPro" id="IPR001222">
    <property type="entry name" value="Znf_TFIIS"/>
</dbReference>
<keyword evidence="5 9" id="KW-0862">Zinc</keyword>
<dbReference type="Proteomes" id="UP000187209">
    <property type="component" value="Unassembled WGS sequence"/>
</dbReference>
<evidence type="ECO:0000256" key="6">
    <source>
        <dbReference type="ARBA" id="ARBA00023163"/>
    </source>
</evidence>
<accession>A0A1R2AQF1</accession>
<evidence type="ECO:0000256" key="9">
    <source>
        <dbReference type="PIRSR" id="PIRSR005586-1"/>
    </source>
</evidence>
<dbReference type="PROSITE" id="PS00466">
    <property type="entry name" value="ZF_TFIIS_1"/>
    <property type="match status" value="1"/>
</dbReference>
<dbReference type="Gene3D" id="2.20.25.10">
    <property type="match status" value="1"/>
</dbReference>
<dbReference type="GO" id="GO:0003899">
    <property type="term" value="F:DNA-directed RNA polymerase activity"/>
    <property type="evidence" value="ECO:0007669"/>
    <property type="project" value="InterPro"/>
</dbReference>
<dbReference type="PIRSF" id="PIRSF005586">
    <property type="entry name" value="RNApol_RpoM"/>
    <property type="match status" value="1"/>
</dbReference>
<comment type="subcellular location">
    <subcellularLocation>
        <location evidence="1 8">Nucleus</location>
    </subcellularLocation>
</comment>
<dbReference type="PROSITE" id="PS51133">
    <property type="entry name" value="ZF_TFIIS_2"/>
    <property type="match status" value="1"/>
</dbReference>
<dbReference type="SMART" id="SM00661">
    <property type="entry name" value="RPOL9"/>
    <property type="match status" value="1"/>
</dbReference>
<feature type="binding site" evidence="9">
    <location>
        <position position="68"/>
    </location>
    <ligand>
        <name>Zn(2+)</name>
        <dbReference type="ChEBI" id="CHEBI:29105"/>
        <label>2</label>
    </ligand>
</feature>
<dbReference type="GO" id="GO:0008270">
    <property type="term" value="F:zinc ion binding"/>
    <property type="evidence" value="ECO:0007669"/>
    <property type="project" value="UniProtKB-KW"/>
</dbReference>
<evidence type="ECO:0000256" key="4">
    <source>
        <dbReference type="ARBA" id="ARBA00022771"/>
    </source>
</evidence>
<dbReference type="InterPro" id="IPR034014">
    <property type="entry name" value="Zn_ribbon_RPC11_C"/>
</dbReference>
<dbReference type="GO" id="GO:0005666">
    <property type="term" value="C:RNA polymerase III complex"/>
    <property type="evidence" value="ECO:0007669"/>
    <property type="project" value="UniProtKB-ARBA"/>
</dbReference>
<evidence type="ECO:0000256" key="1">
    <source>
        <dbReference type="ARBA" id="ARBA00004123"/>
    </source>
</evidence>
<evidence type="ECO:0000259" key="12">
    <source>
        <dbReference type="PROSITE" id="PS51133"/>
    </source>
</evidence>
<keyword evidence="4 10" id="KW-0863">Zinc-finger</keyword>
<feature type="domain" description="TFIIS-type" evidence="12">
    <location>
        <begin position="64"/>
        <end position="104"/>
    </location>
</feature>
<keyword evidence="6 8" id="KW-0804">Transcription</keyword>
<comment type="caution">
    <text evidence="13">The sequence shown here is derived from an EMBL/GenBank/DDBJ whole genome shotgun (WGS) entry which is preliminary data.</text>
</comment>
<feature type="binding site" evidence="9">
    <location>
        <position position="71"/>
    </location>
    <ligand>
        <name>Zn(2+)</name>
        <dbReference type="ChEBI" id="CHEBI:29105"/>
        <label>2</label>
    </ligand>
</feature>
<keyword evidence="3 9" id="KW-0479">Metal-binding</keyword>
<evidence type="ECO:0000313" key="14">
    <source>
        <dbReference type="Proteomes" id="UP000187209"/>
    </source>
</evidence>
<protein>
    <recommendedName>
        <fullName evidence="8">DNA-directed RNA polymerase subunit</fullName>
    </recommendedName>
</protein>
<feature type="binding site" evidence="9">
    <location>
        <position position="27"/>
    </location>
    <ligand>
        <name>Zn(2+)</name>
        <dbReference type="ChEBI" id="CHEBI:29105"/>
        <label>1</label>
    </ligand>
</feature>
<dbReference type="GO" id="GO:0006386">
    <property type="term" value="P:termination of RNA polymerase III transcription"/>
    <property type="evidence" value="ECO:0007669"/>
    <property type="project" value="TreeGrafter"/>
</dbReference>
<dbReference type="InterPro" id="IPR001529">
    <property type="entry name" value="Zn_ribbon_RPB9"/>
</dbReference>
<reference evidence="13 14" key="1">
    <citation type="submission" date="2016-11" db="EMBL/GenBank/DDBJ databases">
        <title>The macronuclear genome of Stentor coeruleus: a giant cell with tiny introns.</title>
        <authorList>
            <person name="Slabodnick M."/>
            <person name="Ruby J.G."/>
            <person name="Reiff S.B."/>
            <person name="Swart E.C."/>
            <person name="Gosai S."/>
            <person name="Prabakaran S."/>
            <person name="Witkowska E."/>
            <person name="Larue G.E."/>
            <person name="Fisher S."/>
            <person name="Freeman R.M."/>
            <person name="Gunawardena J."/>
            <person name="Chu W."/>
            <person name="Stover N.A."/>
            <person name="Gregory B.D."/>
            <person name="Nowacki M."/>
            <person name="Derisi J."/>
            <person name="Roy S.W."/>
            <person name="Marshall W.F."/>
            <person name="Sood P."/>
        </authorList>
    </citation>
    <scope>NUCLEOTIDE SEQUENCE [LARGE SCALE GENOMIC DNA]</scope>
    <source>
        <strain evidence="13">WM001</strain>
    </source>
</reference>
<comment type="function">
    <text evidence="8">DNA-dependent RNA polymerase catalyzes the transcription of DNA into RNA using the four ribonucleoside triphosphates as substrates.</text>
</comment>
<evidence type="ECO:0000256" key="10">
    <source>
        <dbReference type="PIRSR" id="PIRSR005586-2"/>
    </source>
</evidence>
<dbReference type="SMART" id="SM00440">
    <property type="entry name" value="ZnF_C2C2"/>
    <property type="match status" value="1"/>
</dbReference>
<feature type="zinc finger region" description="C4-type" evidence="10">
    <location>
        <begin position="4"/>
        <end position="27"/>
    </location>
</feature>
<feature type="binding site" evidence="9">
    <location>
        <position position="96"/>
    </location>
    <ligand>
        <name>Zn(2+)</name>
        <dbReference type="ChEBI" id="CHEBI:29105"/>
        <label>2</label>
    </ligand>
</feature>
<dbReference type="EMBL" id="MPUH01001652">
    <property type="protein sequence ID" value="OMJ66709.1"/>
    <property type="molecule type" value="Genomic_DNA"/>
</dbReference>
<keyword evidence="14" id="KW-1185">Reference proteome</keyword>
<organism evidence="13 14">
    <name type="scientific">Stentor coeruleus</name>
    <dbReference type="NCBI Taxonomy" id="5963"/>
    <lineage>
        <taxon>Eukaryota</taxon>
        <taxon>Sar</taxon>
        <taxon>Alveolata</taxon>
        <taxon>Ciliophora</taxon>
        <taxon>Postciliodesmatophora</taxon>
        <taxon>Heterotrichea</taxon>
        <taxon>Heterotrichida</taxon>
        <taxon>Stentoridae</taxon>
        <taxon>Stentor</taxon>
    </lineage>
</organism>
<sequence>MMFCPTCANCLLVEQKITATQFFCKSCPYVFRIRNKVSKRLELQRKPVDDVLGGAEEWANVDQIDVICPKCPSSRAYFKMIQIRSADEPATQFFRCVSCSHRWNEN</sequence>
<dbReference type="InterPro" id="IPR012164">
    <property type="entry name" value="Rpa12/Rpb9/Rpc10/TFS"/>
</dbReference>
<keyword evidence="2 8" id="KW-0240">DNA-directed RNA polymerase</keyword>
<evidence type="ECO:0000256" key="8">
    <source>
        <dbReference type="PIRNR" id="PIRNR005586"/>
    </source>
</evidence>
<keyword evidence="7 8" id="KW-0539">Nucleus</keyword>
<feature type="binding site" evidence="9">
    <location>
        <position position="24"/>
    </location>
    <ligand>
        <name>Zn(2+)</name>
        <dbReference type="ChEBI" id="CHEBI:29105"/>
        <label>1</label>
    </ligand>
</feature>
<dbReference type="FunFam" id="2.20.25.10:FF:000005">
    <property type="entry name" value="DNA-directed RNA polymerase subunit"/>
    <property type="match status" value="1"/>
</dbReference>
<name>A0A1R2AQF1_9CILI</name>
<feature type="binding site" evidence="9">
    <location>
        <position position="4"/>
    </location>
    <ligand>
        <name>Zn(2+)</name>
        <dbReference type="ChEBI" id="CHEBI:29105"/>
        <label>1</label>
    </ligand>
</feature>
<dbReference type="PANTHER" id="PTHR11239">
    <property type="entry name" value="DNA-DIRECTED RNA POLYMERASE"/>
    <property type="match status" value="1"/>
</dbReference>
<feature type="binding site" evidence="9">
    <location>
        <position position="99"/>
    </location>
    <ligand>
        <name>Zn(2+)</name>
        <dbReference type="ChEBI" id="CHEBI:29105"/>
        <label>2</label>
    </ligand>
</feature>
<proteinExistence type="inferred from homology"/>
<dbReference type="SUPFAM" id="SSF57783">
    <property type="entry name" value="Zinc beta-ribbon"/>
    <property type="match status" value="1"/>
</dbReference>
<dbReference type="CDD" id="cd10509">
    <property type="entry name" value="Zn-ribbon_RPC11"/>
    <property type="match status" value="1"/>
</dbReference>
<evidence type="ECO:0000256" key="3">
    <source>
        <dbReference type="ARBA" id="ARBA00022723"/>
    </source>
</evidence>
<feature type="binding site" evidence="9">
    <location>
        <position position="7"/>
    </location>
    <ligand>
        <name>Zn(2+)</name>
        <dbReference type="ChEBI" id="CHEBI:29105"/>
        <label>1</label>
    </ligand>
</feature>
<gene>
    <name evidence="13" type="ORF">SteCoe_36360</name>
</gene>